<keyword evidence="3" id="KW-1185">Reference proteome</keyword>
<feature type="transmembrane region" description="Helical" evidence="1">
    <location>
        <begin position="5"/>
        <end position="23"/>
    </location>
</feature>
<keyword evidence="1" id="KW-1133">Transmembrane helix</keyword>
<reference evidence="2 3" key="1">
    <citation type="submission" date="2024-06" db="EMBL/GenBank/DDBJ databases">
        <title>Flavobacterium spp. isolated from glacier.</title>
        <authorList>
            <person name="Han D."/>
        </authorList>
    </citation>
    <scope>NUCLEOTIDE SEQUENCE [LARGE SCALE GENOMIC DNA]</scope>
    <source>
        <strain evidence="2 3">LB3P45</strain>
    </source>
</reference>
<organism evidence="2 3">
    <name type="scientific">Flavobacterium fructosi</name>
    <dbReference type="NCBI Taxonomy" id="3230416"/>
    <lineage>
        <taxon>Bacteria</taxon>
        <taxon>Pseudomonadati</taxon>
        <taxon>Bacteroidota</taxon>
        <taxon>Flavobacteriia</taxon>
        <taxon>Flavobacteriales</taxon>
        <taxon>Flavobacteriaceae</taxon>
        <taxon>Flavobacterium</taxon>
    </lineage>
</organism>
<proteinExistence type="predicted"/>
<comment type="caution">
    <text evidence="2">The sequence shown here is derived from an EMBL/GenBank/DDBJ whole genome shotgun (WGS) entry which is preliminary data.</text>
</comment>
<evidence type="ECO:0000256" key="1">
    <source>
        <dbReference type="SAM" id="Phobius"/>
    </source>
</evidence>
<accession>A0ABW6HHW4</accession>
<name>A0ABW6HHW4_9FLAO</name>
<dbReference type="Proteomes" id="UP001600039">
    <property type="component" value="Unassembled WGS sequence"/>
</dbReference>
<keyword evidence="1" id="KW-0472">Membrane</keyword>
<evidence type="ECO:0000313" key="2">
    <source>
        <dbReference type="EMBL" id="MFE3846615.1"/>
    </source>
</evidence>
<dbReference type="EMBL" id="JBHZQA010000001">
    <property type="protein sequence ID" value="MFE3846615.1"/>
    <property type="molecule type" value="Genomic_DNA"/>
</dbReference>
<keyword evidence="1" id="KW-0812">Transmembrane</keyword>
<protein>
    <submittedName>
        <fullName evidence="2">Uncharacterized protein</fullName>
    </submittedName>
</protein>
<gene>
    <name evidence="2" type="ORF">ACFX5D_01365</name>
</gene>
<evidence type="ECO:0000313" key="3">
    <source>
        <dbReference type="Proteomes" id="UP001600039"/>
    </source>
</evidence>
<sequence>MKKTFYIVIAILFVFFMAVNYLTSENESILSTANESTIPSDNKTKISSVSNPLSITERNEKLIGLCKSVSGTIDADVRGDILTVQFSTVAPEEAQKIAQGILSTIKQSHENDHIKTVMVCDIDYKLLGYAGAKK</sequence>
<dbReference type="RefSeq" id="WP_379856480.1">
    <property type="nucleotide sequence ID" value="NZ_JBHZQA010000001.1"/>
</dbReference>